<dbReference type="PANTHER" id="PTHR30041:SF8">
    <property type="entry name" value="PROTEIN YFFB"/>
    <property type="match status" value="1"/>
</dbReference>
<dbReference type="Proteomes" id="UP001285263">
    <property type="component" value="Unassembled WGS sequence"/>
</dbReference>
<comment type="similarity">
    <text evidence="1 2">Belongs to the ArsC family.</text>
</comment>
<reference evidence="3 4" key="1">
    <citation type="submission" date="2023-11" db="EMBL/GenBank/DDBJ databases">
        <title>Paucibacter sp. nov., isolated from fresh soil in Korea.</title>
        <authorList>
            <person name="Le N.T.T."/>
        </authorList>
    </citation>
    <scope>NUCLEOTIDE SEQUENCE [LARGE SCALE GENOMIC DNA]</scope>
    <source>
        <strain evidence="3 4">R3-3</strain>
    </source>
</reference>
<dbReference type="NCBIfam" id="TIGR01617">
    <property type="entry name" value="arsC_related"/>
    <property type="match status" value="1"/>
</dbReference>
<evidence type="ECO:0000256" key="2">
    <source>
        <dbReference type="PROSITE-ProRule" id="PRU01282"/>
    </source>
</evidence>
<dbReference type="CDD" id="cd03035">
    <property type="entry name" value="ArsC_Yffb"/>
    <property type="match status" value="1"/>
</dbReference>
<dbReference type="InterPro" id="IPR036249">
    <property type="entry name" value="Thioredoxin-like_sf"/>
</dbReference>
<dbReference type="PROSITE" id="PS51353">
    <property type="entry name" value="ARSC"/>
    <property type="match status" value="1"/>
</dbReference>
<comment type="caution">
    <text evidence="3">The sequence shown here is derived from an EMBL/GenBank/DDBJ whole genome shotgun (WGS) entry which is preliminary data.</text>
</comment>
<evidence type="ECO:0000313" key="4">
    <source>
        <dbReference type="Proteomes" id="UP001285263"/>
    </source>
</evidence>
<protein>
    <submittedName>
        <fullName evidence="3">ArsC family reductase</fullName>
    </submittedName>
</protein>
<accession>A0ABU5DKK9</accession>
<evidence type="ECO:0000313" key="3">
    <source>
        <dbReference type="EMBL" id="MDY0746840.1"/>
    </source>
</evidence>
<evidence type="ECO:0000256" key="1">
    <source>
        <dbReference type="ARBA" id="ARBA00007198"/>
    </source>
</evidence>
<organism evidence="3 4">
    <name type="scientific">Roseateles agri</name>
    <dbReference type="NCBI Taxonomy" id="3098619"/>
    <lineage>
        <taxon>Bacteria</taxon>
        <taxon>Pseudomonadati</taxon>
        <taxon>Pseudomonadota</taxon>
        <taxon>Betaproteobacteria</taxon>
        <taxon>Burkholderiales</taxon>
        <taxon>Sphaerotilaceae</taxon>
        <taxon>Roseateles</taxon>
    </lineage>
</organism>
<proteinExistence type="inferred from homology"/>
<dbReference type="NCBIfam" id="NF008107">
    <property type="entry name" value="PRK10853.1"/>
    <property type="match status" value="1"/>
</dbReference>
<gene>
    <name evidence="3" type="ORF">SNE35_20175</name>
</gene>
<dbReference type="Gene3D" id="3.40.30.10">
    <property type="entry name" value="Glutaredoxin"/>
    <property type="match status" value="1"/>
</dbReference>
<dbReference type="RefSeq" id="WP_320424797.1">
    <property type="nucleotide sequence ID" value="NZ_JAXCLA010000006.1"/>
</dbReference>
<dbReference type="EMBL" id="JAXCLA010000006">
    <property type="protein sequence ID" value="MDY0746840.1"/>
    <property type="molecule type" value="Genomic_DNA"/>
</dbReference>
<dbReference type="PANTHER" id="PTHR30041">
    <property type="entry name" value="ARSENATE REDUCTASE"/>
    <property type="match status" value="1"/>
</dbReference>
<keyword evidence="4" id="KW-1185">Reference proteome</keyword>
<name>A0ABU5DKK9_9BURK</name>
<dbReference type="Pfam" id="PF03960">
    <property type="entry name" value="ArsC"/>
    <property type="match status" value="1"/>
</dbReference>
<dbReference type="InterPro" id="IPR006660">
    <property type="entry name" value="Arsenate_reductase-like"/>
</dbReference>
<dbReference type="SUPFAM" id="SSF52833">
    <property type="entry name" value="Thioredoxin-like"/>
    <property type="match status" value="1"/>
</dbReference>
<sequence>MTTILYGIPNCDTIKRARAWLAEQGIPYEFHDYKKSGVPGDHLPRWLSQLGWEKVVNRAGTAWRKLDDATKAGVVDAASATPVLTANPSVIKRPIVEWADGSLTVGFVPEAWEGKH</sequence>
<dbReference type="InterPro" id="IPR006504">
    <property type="entry name" value="Tscrpt_reg_Spx/MgsR"/>
</dbReference>